<dbReference type="RefSeq" id="WP_390331366.1">
    <property type="nucleotide sequence ID" value="NZ_JBHRTP010000023.1"/>
</dbReference>
<keyword evidence="1" id="KW-0949">S-adenosyl-L-methionine</keyword>
<protein>
    <submittedName>
        <fullName evidence="2">Class I SAM-dependent methyltransferase</fullName>
    </submittedName>
</protein>
<dbReference type="EMBL" id="JBHRTP010000023">
    <property type="protein sequence ID" value="MFC3108025.1"/>
    <property type="molecule type" value="Genomic_DNA"/>
</dbReference>
<evidence type="ECO:0000313" key="2">
    <source>
        <dbReference type="EMBL" id="MFC3108025.1"/>
    </source>
</evidence>
<keyword evidence="3" id="KW-1185">Reference proteome</keyword>
<dbReference type="SUPFAM" id="SSF53335">
    <property type="entry name" value="S-adenosyl-L-methionine-dependent methyltransferases"/>
    <property type="match status" value="1"/>
</dbReference>
<dbReference type="Gene3D" id="3.40.50.150">
    <property type="entry name" value="Vaccinia Virus protein VP39"/>
    <property type="match status" value="1"/>
</dbReference>
<evidence type="ECO:0000313" key="3">
    <source>
        <dbReference type="Proteomes" id="UP001595530"/>
    </source>
</evidence>
<name>A0ABV7F1X8_9BURK</name>
<gene>
    <name evidence="2" type="ORF">ACFOFO_08640</name>
</gene>
<dbReference type="GO" id="GO:0008168">
    <property type="term" value="F:methyltransferase activity"/>
    <property type="evidence" value="ECO:0007669"/>
    <property type="project" value="UniProtKB-KW"/>
</dbReference>
<organism evidence="2 3">
    <name type="scientific">Undibacterium arcticum</name>
    <dbReference type="NCBI Taxonomy" id="1762892"/>
    <lineage>
        <taxon>Bacteria</taxon>
        <taxon>Pseudomonadati</taxon>
        <taxon>Pseudomonadota</taxon>
        <taxon>Betaproteobacteria</taxon>
        <taxon>Burkholderiales</taxon>
        <taxon>Oxalobacteraceae</taxon>
        <taxon>Undibacterium</taxon>
    </lineage>
</organism>
<dbReference type="GO" id="GO:0032259">
    <property type="term" value="P:methylation"/>
    <property type="evidence" value="ECO:0007669"/>
    <property type="project" value="UniProtKB-KW"/>
</dbReference>
<dbReference type="InterPro" id="IPR020596">
    <property type="entry name" value="rRNA_Ade_Mease_Trfase_CS"/>
</dbReference>
<comment type="caution">
    <text evidence="2">The sequence shown here is derived from an EMBL/GenBank/DDBJ whole genome shotgun (WGS) entry which is preliminary data.</text>
</comment>
<reference evidence="3" key="1">
    <citation type="journal article" date="2019" name="Int. J. Syst. Evol. Microbiol.">
        <title>The Global Catalogue of Microorganisms (GCM) 10K type strain sequencing project: providing services to taxonomists for standard genome sequencing and annotation.</title>
        <authorList>
            <consortium name="The Broad Institute Genomics Platform"/>
            <consortium name="The Broad Institute Genome Sequencing Center for Infectious Disease"/>
            <person name="Wu L."/>
            <person name="Ma J."/>
        </authorList>
    </citation>
    <scope>NUCLEOTIDE SEQUENCE [LARGE SCALE GENOMIC DNA]</scope>
    <source>
        <strain evidence="3">KCTC 42986</strain>
    </source>
</reference>
<keyword evidence="2" id="KW-0808">Transferase</keyword>
<dbReference type="Proteomes" id="UP001595530">
    <property type="component" value="Unassembled WGS sequence"/>
</dbReference>
<evidence type="ECO:0000256" key="1">
    <source>
        <dbReference type="ARBA" id="ARBA00022691"/>
    </source>
</evidence>
<keyword evidence="2" id="KW-0489">Methyltransferase</keyword>
<accession>A0ABV7F1X8</accession>
<sequence length="188" mass="20831">MSTKFFLNYLKAPGLVGAIAPSSIFLAKALCQQARGAQHLIELGAGTGAITQCLREEFPEATLVVVERDEPMAAALQWRFGTCIVVADAIQARKDLFNEIPDASVAVSSLPFRSFPDTVAVQVITLLRDFLLTSPKRRLVQYTYGQRVPFDSPHKTLIWKRQELILRNVPPAWVWTLQQSGSGIKPIP</sequence>
<dbReference type="PROSITE" id="PS01131">
    <property type="entry name" value="RRNA_A_DIMETH"/>
    <property type="match status" value="1"/>
</dbReference>
<dbReference type="InterPro" id="IPR029063">
    <property type="entry name" value="SAM-dependent_MTases_sf"/>
</dbReference>
<proteinExistence type="predicted"/>